<sequence>MRITSLMKTGNLNTNIHSKQNYFPVPRNPRTAVFIQLISQKY</sequence>
<reference evidence="1" key="1">
    <citation type="submission" date="2014-09" db="EMBL/GenBank/DDBJ databases">
        <authorList>
            <person name="Magalhaes I.L.F."/>
            <person name="Oliveira U."/>
            <person name="Santos F.R."/>
            <person name="Vidigal T.H.D.A."/>
            <person name="Brescovit A.D."/>
            <person name="Santos A.J."/>
        </authorList>
    </citation>
    <scope>NUCLEOTIDE SEQUENCE</scope>
    <source>
        <tissue evidence="1">Shoot tissue taken approximately 20 cm above the soil surface</tissue>
    </source>
</reference>
<dbReference type="AlphaFoldDB" id="A0A0A9HQ47"/>
<accession>A0A0A9HQ47</accession>
<reference evidence="1" key="2">
    <citation type="journal article" date="2015" name="Data Brief">
        <title>Shoot transcriptome of the giant reed, Arundo donax.</title>
        <authorList>
            <person name="Barrero R.A."/>
            <person name="Guerrero F.D."/>
            <person name="Moolhuijzen P."/>
            <person name="Goolsby J.A."/>
            <person name="Tidwell J."/>
            <person name="Bellgard S.E."/>
            <person name="Bellgard M.I."/>
        </authorList>
    </citation>
    <scope>NUCLEOTIDE SEQUENCE</scope>
    <source>
        <tissue evidence="1">Shoot tissue taken approximately 20 cm above the soil surface</tissue>
    </source>
</reference>
<organism evidence="1">
    <name type="scientific">Arundo donax</name>
    <name type="common">Giant reed</name>
    <name type="synonym">Donax arundinaceus</name>
    <dbReference type="NCBI Taxonomy" id="35708"/>
    <lineage>
        <taxon>Eukaryota</taxon>
        <taxon>Viridiplantae</taxon>
        <taxon>Streptophyta</taxon>
        <taxon>Embryophyta</taxon>
        <taxon>Tracheophyta</taxon>
        <taxon>Spermatophyta</taxon>
        <taxon>Magnoliopsida</taxon>
        <taxon>Liliopsida</taxon>
        <taxon>Poales</taxon>
        <taxon>Poaceae</taxon>
        <taxon>PACMAD clade</taxon>
        <taxon>Arundinoideae</taxon>
        <taxon>Arundineae</taxon>
        <taxon>Arundo</taxon>
    </lineage>
</organism>
<dbReference type="EMBL" id="GBRH01159039">
    <property type="protein sequence ID" value="JAE38857.1"/>
    <property type="molecule type" value="Transcribed_RNA"/>
</dbReference>
<evidence type="ECO:0000313" key="1">
    <source>
        <dbReference type="EMBL" id="JAE38857.1"/>
    </source>
</evidence>
<name>A0A0A9HQ47_ARUDO</name>
<protein>
    <submittedName>
        <fullName evidence="1">Uncharacterized protein</fullName>
    </submittedName>
</protein>
<proteinExistence type="predicted"/>